<sequence>MIPEEDRGPAWLRDYGYADFSQIEADIQAMEQFATKLSANVKDSYAPHLSPVTDAMSTKLPDPPSEFIELLTFLFVHHEAADVAHQNVYNYANGTQGFATAAEDISKTYSGSDAFAHAKVRDVDKAFEQVGIPSDQTGEGAA</sequence>
<reference evidence="2" key="1">
    <citation type="journal article" date="2019" name="Int. J. Syst. Evol. Microbiol.">
        <title>The Global Catalogue of Microorganisms (GCM) 10K type strain sequencing project: providing services to taxonomists for standard genome sequencing and annotation.</title>
        <authorList>
            <consortium name="The Broad Institute Genomics Platform"/>
            <consortium name="The Broad Institute Genome Sequencing Center for Infectious Disease"/>
            <person name="Wu L."/>
            <person name="Ma J."/>
        </authorList>
    </citation>
    <scope>NUCLEOTIDE SEQUENCE [LARGE SCALE GENOMIC DNA]</scope>
    <source>
        <strain evidence="2">XZYJT-10</strain>
    </source>
</reference>
<dbReference type="EMBL" id="JBHTBJ010000010">
    <property type="protein sequence ID" value="MFC7275690.1"/>
    <property type="molecule type" value="Genomic_DNA"/>
</dbReference>
<name>A0ABW2HVU0_9ACTN</name>
<evidence type="ECO:0000313" key="1">
    <source>
        <dbReference type="EMBL" id="MFC7275690.1"/>
    </source>
</evidence>
<evidence type="ECO:0000313" key="2">
    <source>
        <dbReference type="Proteomes" id="UP001596548"/>
    </source>
</evidence>
<protein>
    <submittedName>
        <fullName evidence="1">Uncharacterized protein</fullName>
    </submittedName>
</protein>
<keyword evidence="2" id="KW-1185">Reference proteome</keyword>
<dbReference type="RefSeq" id="WP_378969082.1">
    <property type="nucleotide sequence ID" value="NZ_JBHTBJ010000010.1"/>
</dbReference>
<proteinExistence type="predicted"/>
<accession>A0ABW2HVU0</accession>
<gene>
    <name evidence="1" type="ORF">ACFQS1_17005</name>
</gene>
<comment type="caution">
    <text evidence="1">The sequence shown here is derived from an EMBL/GenBank/DDBJ whole genome shotgun (WGS) entry which is preliminary data.</text>
</comment>
<organism evidence="1 2">
    <name type="scientific">Paractinoplanes rhizophilus</name>
    <dbReference type="NCBI Taxonomy" id="1416877"/>
    <lineage>
        <taxon>Bacteria</taxon>
        <taxon>Bacillati</taxon>
        <taxon>Actinomycetota</taxon>
        <taxon>Actinomycetes</taxon>
        <taxon>Micromonosporales</taxon>
        <taxon>Micromonosporaceae</taxon>
        <taxon>Paractinoplanes</taxon>
    </lineage>
</organism>
<dbReference type="Proteomes" id="UP001596548">
    <property type="component" value="Unassembled WGS sequence"/>
</dbReference>